<gene>
    <name evidence="1" type="ORF">Amon02_000003400</name>
</gene>
<reference evidence="1" key="1">
    <citation type="submission" date="2023-04" db="EMBL/GenBank/DDBJ databases">
        <title>Ambrosiozyma monospora NBRC 10751.</title>
        <authorList>
            <person name="Ichikawa N."/>
            <person name="Sato H."/>
            <person name="Tonouchi N."/>
        </authorList>
    </citation>
    <scope>NUCLEOTIDE SEQUENCE</scope>
    <source>
        <strain evidence="1">NBRC 10751</strain>
    </source>
</reference>
<proteinExistence type="predicted"/>
<dbReference type="EMBL" id="BSXS01000001">
    <property type="protein sequence ID" value="GME70113.1"/>
    <property type="molecule type" value="Genomic_DNA"/>
</dbReference>
<sequence length="106" mass="12168">MTQPKIPIRRSGPGWCGEHGNRKCLIWDLALCHLKDSLSRQDARPKACSMSHQPDQQFDQIMLIQQLHVMFNSTHKLHKRDNKLKHFKGIKVSTTHDQCNGGSIRA</sequence>
<organism evidence="1 2">
    <name type="scientific">Ambrosiozyma monospora</name>
    <name type="common">Yeast</name>
    <name type="synonym">Endomycopsis monosporus</name>
    <dbReference type="NCBI Taxonomy" id="43982"/>
    <lineage>
        <taxon>Eukaryota</taxon>
        <taxon>Fungi</taxon>
        <taxon>Dikarya</taxon>
        <taxon>Ascomycota</taxon>
        <taxon>Saccharomycotina</taxon>
        <taxon>Pichiomycetes</taxon>
        <taxon>Pichiales</taxon>
        <taxon>Pichiaceae</taxon>
        <taxon>Ambrosiozyma</taxon>
    </lineage>
</organism>
<protein>
    <submittedName>
        <fullName evidence="1">Unnamed protein product</fullName>
    </submittedName>
</protein>
<keyword evidence="2" id="KW-1185">Reference proteome</keyword>
<comment type="caution">
    <text evidence="1">The sequence shown here is derived from an EMBL/GenBank/DDBJ whole genome shotgun (WGS) entry which is preliminary data.</text>
</comment>
<name>A0ACB5SR58_AMBMO</name>
<evidence type="ECO:0000313" key="2">
    <source>
        <dbReference type="Proteomes" id="UP001165064"/>
    </source>
</evidence>
<evidence type="ECO:0000313" key="1">
    <source>
        <dbReference type="EMBL" id="GME70113.1"/>
    </source>
</evidence>
<accession>A0ACB5SR58</accession>
<dbReference type="Proteomes" id="UP001165064">
    <property type="component" value="Unassembled WGS sequence"/>
</dbReference>